<evidence type="ECO:0000313" key="10">
    <source>
        <dbReference type="Proteomes" id="UP000078559"/>
    </source>
</evidence>
<dbReference type="AlphaFoldDB" id="A0A194VPS1"/>
<dbReference type="EMBL" id="CM003099">
    <property type="protein sequence ID" value="KUI65953.1"/>
    <property type="molecule type" value="Genomic_DNA"/>
</dbReference>
<keyword evidence="3" id="KW-0862">Zinc</keyword>
<keyword evidence="4" id="KW-0805">Transcription regulation</keyword>
<accession>A0A194VPS1</accession>
<comment type="subcellular location">
    <subcellularLocation>
        <location evidence="1">Nucleus</location>
    </subcellularLocation>
</comment>
<keyword evidence="7" id="KW-0539">Nucleus</keyword>
<dbReference type="GO" id="GO:0000981">
    <property type="term" value="F:DNA-binding transcription factor activity, RNA polymerase II-specific"/>
    <property type="evidence" value="ECO:0007669"/>
    <property type="project" value="InterPro"/>
</dbReference>
<dbReference type="Pfam" id="PF04082">
    <property type="entry name" value="Fungal_trans"/>
    <property type="match status" value="1"/>
</dbReference>
<dbReference type="GO" id="GO:0006351">
    <property type="term" value="P:DNA-templated transcription"/>
    <property type="evidence" value="ECO:0007669"/>
    <property type="project" value="InterPro"/>
</dbReference>
<gene>
    <name evidence="9" type="ORF">VM1G_02550</name>
</gene>
<dbReference type="CDD" id="cd12148">
    <property type="entry name" value="fungal_TF_MHR"/>
    <property type="match status" value="1"/>
</dbReference>
<reference evidence="9" key="1">
    <citation type="submission" date="2014-12" db="EMBL/GenBank/DDBJ databases">
        <title>Genome Sequence of Valsa Canker Pathogens Uncovers a Specific Adaption of Colonization on Woody Bark.</title>
        <authorList>
            <person name="Yin Z."/>
            <person name="Liu H."/>
            <person name="Gao X."/>
            <person name="Li Z."/>
            <person name="Song N."/>
            <person name="Ke X."/>
            <person name="Dai Q."/>
            <person name="Wu Y."/>
            <person name="Sun Y."/>
            <person name="Xu J.-R."/>
            <person name="Kang Z.K."/>
            <person name="Wang L."/>
            <person name="Huang L."/>
        </authorList>
    </citation>
    <scope>NUCLEOTIDE SEQUENCE [LARGE SCALE GENOMIC DNA]</scope>
    <source>
        <strain evidence="9">03-8</strain>
    </source>
</reference>
<dbReference type="PANTHER" id="PTHR47782">
    <property type="entry name" value="ZN(II)2CYS6 TRANSCRIPTION FACTOR (EUROFUNG)-RELATED"/>
    <property type="match status" value="1"/>
</dbReference>
<feature type="domain" description="Xylanolytic transcriptional activator regulatory" evidence="8">
    <location>
        <begin position="332"/>
        <end position="406"/>
    </location>
</feature>
<dbReference type="SMART" id="SM00906">
    <property type="entry name" value="Fungal_trans"/>
    <property type="match status" value="1"/>
</dbReference>
<keyword evidence="10" id="KW-1185">Reference proteome</keyword>
<dbReference type="CDD" id="cd00067">
    <property type="entry name" value="GAL4"/>
    <property type="match status" value="1"/>
</dbReference>
<evidence type="ECO:0000259" key="8">
    <source>
        <dbReference type="SMART" id="SM00906"/>
    </source>
</evidence>
<evidence type="ECO:0000256" key="3">
    <source>
        <dbReference type="ARBA" id="ARBA00022833"/>
    </source>
</evidence>
<dbReference type="InterPro" id="IPR001138">
    <property type="entry name" value="Zn2Cys6_DnaBD"/>
</dbReference>
<proteinExistence type="predicted"/>
<keyword evidence="2" id="KW-0479">Metal-binding</keyword>
<sequence length="680" mass="75280">MQNTVRQSRATCVHMSEGKWLRNASECDRQLPSCSQCLSAKANCTGISANAESDVPRSIVQHLESEIARLETELLQDGQLEVVHASDILLQMPFSLRPGADAAERTTACAQSKATEGVNSAGQLADKDLRTSIMSSGSLQAIVSATLPYDSGATDLLSRVRMGMTPSSAKVGENSSRITAINPKANKGSILLDPTILRSIPGDIVQRLMRKYLNTIHRDNPFLVTSEVVDQFNNVAEVFGWQSQTQAPSDGPLSVIASHDFLVVYLVLAISVTLGSANDGHEERCMALSMSLFEEGIQHLYSLPSFPSDIAWLQTILLVLLYATVCPRSANVWVLSGAAMRSCLELGLHREPPDSMALDTEATELRRRVFWAAYCMDRSICSALQLPLSTPDEAINTELPSPTQEPFQGSIVYQKLLSEILHVHFQGEPIPAGLAWEDWLASMEERLRSWKKLHNQASSHYENADFKMARGMMMLHRPSPRVPSPSSRSLLLAFEAAATAERIHREHIQAGFFRRPWLSAHHTLEAATVVLFCLRHGYDAVTERFSAAQVFNMTKLFTSNFLAIAAHGWPEVSVYAGIYERLLGPLLERVFLRNSVLGEQFGPAQDAELMRLLYPGPAHLDNLRFGLRQQQEEFSPFDFSLFMGHDEVWTSGLDLGDQAPEEGEQQWDMGLPVDVVFGVS</sequence>
<evidence type="ECO:0000256" key="4">
    <source>
        <dbReference type="ARBA" id="ARBA00023015"/>
    </source>
</evidence>
<evidence type="ECO:0000256" key="2">
    <source>
        <dbReference type="ARBA" id="ARBA00022723"/>
    </source>
</evidence>
<dbReference type="GO" id="GO:0005634">
    <property type="term" value="C:nucleus"/>
    <property type="evidence" value="ECO:0007669"/>
    <property type="project" value="UniProtKB-SubCell"/>
</dbReference>
<dbReference type="GO" id="GO:0043565">
    <property type="term" value="F:sequence-specific DNA binding"/>
    <property type="evidence" value="ECO:0007669"/>
    <property type="project" value="TreeGrafter"/>
</dbReference>
<name>A0A194VPS1_CYTMA</name>
<protein>
    <submittedName>
        <fullName evidence="9">Protein STB5</fullName>
    </submittedName>
</protein>
<dbReference type="InterPro" id="IPR052202">
    <property type="entry name" value="Yeast_MetPath_Reg"/>
</dbReference>
<dbReference type="InterPro" id="IPR007219">
    <property type="entry name" value="XnlR_reg_dom"/>
</dbReference>
<organism evidence="9 10">
    <name type="scientific">Cytospora mali</name>
    <name type="common">Apple Valsa canker fungus</name>
    <name type="synonym">Valsa mali</name>
    <dbReference type="NCBI Taxonomy" id="578113"/>
    <lineage>
        <taxon>Eukaryota</taxon>
        <taxon>Fungi</taxon>
        <taxon>Dikarya</taxon>
        <taxon>Ascomycota</taxon>
        <taxon>Pezizomycotina</taxon>
        <taxon>Sordariomycetes</taxon>
        <taxon>Sordariomycetidae</taxon>
        <taxon>Diaporthales</taxon>
        <taxon>Cytosporaceae</taxon>
        <taxon>Cytospora</taxon>
    </lineage>
</organism>
<dbReference type="Gene3D" id="4.10.240.10">
    <property type="entry name" value="Zn(2)-C6 fungal-type DNA-binding domain"/>
    <property type="match status" value="1"/>
</dbReference>
<evidence type="ECO:0000256" key="1">
    <source>
        <dbReference type="ARBA" id="ARBA00004123"/>
    </source>
</evidence>
<dbReference type="GO" id="GO:0008270">
    <property type="term" value="F:zinc ion binding"/>
    <property type="evidence" value="ECO:0007669"/>
    <property type="project" value="InterPro"/>
</dbReference>
<dbReference type="CDD" id="cd14723">
    <property type="entry name" value="ZIP_Ppr1"/>
    <property type="match status" value="1"/>
</dbReference>
<dbReference type="InterPro" id="IPR036864">
    <property type="entry name" value="Zn2-C6_fun-type_DNA-bd_sf"/>
</dbReference>
<evidence type="ECO:0000256" key="6">
    <source>
        <dbReference type="ARBA" id="ARBA00023163"/>
    </source>
</evidence>
<dbReference type="OrthoDB" id="25921at2759"/>
<evidence type="ECO:0000313" key="9">
    <source>
        <dbReference type="EMBL" id="KUI65953.1"/>
    </source>
</evidence>
<evidence type="ECO:0000256" key="5">
    <source>
        <dbReference type="ARBA" id="ARBA00023125"/>
    </source>
</evidence>
<dbReference type="GO" id="GO:0045944">
    <property type="term" value="P:positive regulation of transcription by RNA polymerase II"/>
    <property type="evidence" value="ECO:0007669"/>
    <property type="project" value="TreeGrafter"/>
</dbReference>
<evidence type="ECO:0000256" key="7">
    <source>
        <dbReference type="ARBA" id="ARBA00023242"/>
    </source>
</evidence>
<dbReference type="Proteomes" id="UP000078559">
    <property type="component" value="Chromosome 2"/>
</dbReference>
<dbReference type="PANTHER" id="PTHR47782:SF12">
    <property type="entry name" value="ZN(II)2CYS6 TRANSCRIPTION FACTOR (EUROFUNG)"/>
    <property type="match status" value="1"/>
</dbReference>
<keyword evidence="6" id="KW-0804">Transcription</keyword>
<keyword evidence="5" id="KW-0238">DNA-binding</keyword>